<dbReference type="HAMAP" id="MF_01011">
    <property type="entry name" value="RNA_methyltr_TrmA"/>
    <property type="match status" value="1"/>
</dbReference>
<keyword evidence="2 5" id="KW-0808">Transferase</keyword>
<name>A0ABQ5RVS3_9CHLO</name>
<dbReference type="InterPro" id="IPR029063">
    <property type="entry name" value="SAM-dependent_MTases_sf"/>
</dbReference>
<feature type="region of interest" description="Disordered" evidence="7">
    <location>
        <begin position="334"/>
        <end position="363"/>
    </location>
</feature>
<feature type="binding site" evidence="5">
    <location>
        <position position="392"/>
    </location>
    <ligand>
        <name>S-adenosyl-L-methionine</name>
        <dbReference type="ChEBI" id="CHEBI:59789"/>
    </ligand>
</feature>
<dbReference type="PANTHER" id="PTHR47790">
    <property type="entry name" value="TRNA/TMRNA (URACIL-C(5))-METHYLTRANSFERASE"/>
    <property type="match status" value="1"/>
</dbReference>
<keyword evidence="9" id="KW-1185">Reference proteome</keyword>
<evidence type="ECO:0000256" key="1">
    <source>
        <dbReference type="ARBA" id="ARBA00022603"/>
    </source>
</evidence>
<dbReference type="SUPFAM" id="SSF53335">
    <property type="entry name" value="S-adenosyl-L-methionine-dependent methyltransferases"/>
    <property type="match status" value="1"/>
</dbReference>
<dbReference type="Gene3D" id="2.40.50.1070">
    <property type="match status" value="1"/>
</dbReference>
<evidence type="ECO:0000256" key="5">
    <source>
        <dbReference type="PROSITE-ProRule" id="PRU01024"/>
    </source>
</evidence>
<dbReference type="InterPro" id="IPR010280">
    <property type="entry name" value="U5_MeTrfase_fam"/>
</dbReference>
<gene>
    <name evidence="8" type="ORF">VaNZ11_004144</name>
</gene>
<evidence type="ECO:0000256" key="4">
    <source>
        <dbReference type="ARBA" id="ARBA00022694"/>
    </source>
</evidence>
<sequence length="541" mass="58914">MHLHHRVISSAAGQVRACDLLSRAPVRTYNFQSRKRFAIMASLVAPFLEETVPSPSFVAPVAVTSVDESQYKAQLQKKILKLKELFHEFNPPDIEVFESPPSHYRMRAEFTIDQRNGELQYIMFDNSPLPSPPPSSSSPTLMSSSGPRGADEDADGGAAAASTSAAATTAAATRGVGVGVAGRPKGPRRVVVEHFSVASRQLNELMEVVRRECGHSPELRNRLFQANFHTTLSGDAMVTLLYHRKLGPEWAAAAEHLRDALAATPAAAAAGRRPHVIGRSRKQKLELDAGFVLERLRVGGREYIQQQVEGAFSQPNAAVCQHMLGWALDVTRTRPGAQRRRGGGEGDGDVDRNGNGSMSLGDPTGAAAAAALELGGNAGEAETPEDDMLELYCGNGNFTVPLARNFRRVVATEVSKSSVEAARFNLEANGVANVFLARMASEEFAETMRARGSRRRLEGLGPWEELRLRTIFVDPPRAGLDDFTVGLLKEFDHIVYISCNPETLHANLRAIAGTHGIARFAAFDQFPYTHHLECGVYLVRR</sequence>
<feature type="active site" evidence="6">
    <location>
        <position position="499"/>
    </location>
</feature>
<protein>
    <recommendedName>
        <fullName evidence="10">tRNA (uracil(54)-C(5))-methyltransferase</fullName>
    </recommendedName>
</protein>
<feature type="binding site" evidence="5">
    <location>
        <position position="413"/>
    </location>
    <ligand>
        <name>S-adenosyl-L-methionine</name>
        <dbReference type="ChEBI" id="CHEBI:59789"/>
    </ligand>
</feature>
<dbReference type="InterPro" id="IPR030391">
    <property type="entry name" value="MeTrfase_TrmA_CS"/>
</dbReference>
<evidence type="ECO:0000313" key="9">
    <source>
        <dbReference type="Proteomes" id="UP001165090"/>
    </source>
</evidence>
<dbReference type="PROSITE" id="PS01230">
    <property type="entry name" value="TRMA_1"/>
    <property type="match status" value="1"/>
</dbReference>
<evidence type="ECO:0000256" key="6">
    <source>
        <dbReference type="PROSITE-ProRule" id="PRU10015"/>
    </source>
</evidence>
<feature type="binding site" evidence="5">
    <location>
        <position position="314"/>
    </location>
    <ligand>
        <name>S-adenosyl-L-methionine</name>
        <dbReference type="ChEBI" id="CHEBI:59789"/>
    </ligand>
</feature>
<dbReference type="PROSITE" id="PS51687">
    <property type="entry name" value="SAM_MT_RNA_M5U"/>
    <property type="match status" value="1"/>
</dbReference>
<organism evidence="8 9">
    <name type="scientific">Volvox africanus</name>
    <dbReference type="NCBI Taxonomy" id="51714"/>
    <lineage>
        <taxon>Eukaryota</taxon>
        <taxon>Viridiplantae</taxon>
        <taxon>Chlorophyta</taxon>
        <taxon>core chlorophytes</taxon>
        <taxon>Chlorophyceae</taxon>
        <taxon>CS clade</taxon>
        <taxon>Chlamydomonadales</taxon>
        <taxon>Volvocaceae</taxon>
        <taxon>Volvox</taxon>
    </lineage>
</organism>
<comment type="similarity">
    <text evidence="5">Belongs to the class I-like SAM-binding methyltransferase superfamily. RNA M5U methyltransferase family.</text>
</comment>
<evidence type="ECO:0000256" key="3">
    <source>
        <dbReference type="ARBA" id="ARBA00022691"/>
    </source>
</evidence>
<keyword evidence="1 5" id="KW-0489">Methyltransferase</keyword>
<keyword evidence="3 5" id="KW-0949">S-adenosyl-L-methionine</keyword>
<dbReference type="Pfam" id="PF05958">
    <property type="entry name" value="tRNA_U5-meth_tr"/>
    <property type="match status" value="3"/>
</dbReference>
<dbReference type="PROSITE" id="PS01231">
    <property type="entry name" value="TRMA_2"/>
    <property type="match status" value="1"/>
</dbReference>
<proteinExistence type="inferred from homology"/>
<evidence type="ECO:0008006" key="10">
    <source>
        <dbReference type="Google" id="ProtNLM"/>
    </source>
</evidence>
<feature type="region of interest" description="Disordered" evidence="7">
    <location>
        <begin position="123"/>
        <end position="162"/>
    </location>
</feature>
<evidence type="ECO:0000313" key="8">
    <source>
        <dbReference type="EMBL" id="GLI61727.1"/>
    </source>
</evidence>
<feature type="binding site" evidence="5">
    <location>
        <position position="474"/>
    </location>
    <ligand>
        <name>S-adenosyl-L-methionine</name>
        <dbReference type="ChEBI" id="CHEBI:59789"/>
    </ligand>
</feature>
<dbReference type="CDD" id="cd02440">
    <property type="entry name" value="AdoMet_MTases"/>
    <property type="match status" value="1"/>
</dbReference>
<feature type="compositionally biased region" description="Low complexity" evidence="7">
    <location>
        <begin position="137"/>
        <end position="148"/>
    </location>
</feature>
<reference evidence="8 9" key="1">
    <citation type="journal article" date="2023" name="IScience">
        <title>Expanded male sex-determining region conserved during the evolution of homothallism in the green alga Volvox.</title>
        <authorList>
            <person name="Yamamoto K."/>
            <person name="Matsuzaki R."/>
            <person name="Mahakham W."/>
            <person name="Heman W."/>
            <person name="Sekimoto H."/>
            <person name="Kawachi M."/>
            <person name="Minakuchi Y."/>
            <person name="Toyoda A."/>
            <person name="Nozaki H."/>
        </authorList>
    </citation>
    <scope>NUCLEOTIDE SEQUENCE [LARGE SCALE GENOMIC DNA]</scope>
    <source>
        <strain evidence="8 9">NIES-4468</strain>
    </source>
</reference>
<comment type="caution">
    <text evidence="8">The sequence shown here is derived from an EMBL/GenBank/DDBJ whole genome shotgun (WGS) entry which is preliminary data.</text>
</comment>
<dbReference type="Proteomes" id="UP001165090">
    <property type="component" value="Unassembled WGS sequence"/>
</dbReference>
<dbReference type="Gene3D" id="3.40.50.150">
    <property type="entry name" value="Vaccinia Virus protein VP39"/>
    <property type="match status" value="1"/>
</dbReference>
<dbReference type="InterPro" id="IPR011869">
    <property type="entry name" value="TrmA_MeTrfase"/>
</dbReference>
<dbReference type="EMBL" id="BSDZ01000010">
    <property type="protein sequence ID" value="GLI61727.1"/>
    <property type="molecule type" value="Genomic_DNA"/>
</dbReference>
<evidence type="ECO:0000256" key="2">
    <source>
        <dbReference type="ARBA" id="ARBA00022679"/>
    </source>
</evidence>
<dbReference type="PANTHER" id="PTHR47790:SF2">
    <property type="entry name" value="TRNA_TMRNA (URACIL-C(5))-METHYLTRANSFERASE"/>
    <property type="match status" value="1"/>
</dbReference>
<evidence type="ECO:0000256" key="7">
    <source>
        <dbReference type="SAM" id="MobiDB-lite"/>
    </source>
</evidence>
<feature type="active site" description="Nucleophile" evidence="5">
    <location>
        <position position="499"/>
    </location>
</feature>
<accession>A0ABQ5RVS3</accession>
<keyword evidence="4" id="KW-0819">tRNA processing</keyword>
<dbReference type="InterPro" id="IPR030390">
    <property type="entry name" value="MeTrfase_TrmA_AS"/>
</dbReference>